<evidence type="ECO:0000313" key="10">
    <source>
        <dbReference type="EMBL" id="SVD53873.1"/>
    </source>
</evidence>
<gene>
    <name evidence="10" type="ORF">METZ01_LOCUS406727</name>
</gene>
<sequence>MKLFVILLGLLFSHTALAEDTTIEMLNKGENRSMVFSNEIVRIDIGDSVFWQATDKGHNVEFIRKGGVPEGVEKFKSKVSKDTEYTFTIPGIYAYWCTPHKSMGMIGFIIVGDDLSNLESIKKVKYVGKSKKIAQPLIAEIEG</sequence>
<dbReference type="Pfam" id="PF00127">
    <property type="entry name" value="Copper-bind"/>
    <property type="match status" value="1"/>
</dbReference>
<dbReference type="InterPro" id="IPR008972">
    <property type="entry name" value="Cupredoxin"/>
</dbReference>
<keyword evidence="6" id="KW-0574">Periplasm</keyword>
<evidence type="ECO:0000256" key="1">
    <source>
        <dbReference type="ARBA" id="ARBA00001935"/>
    </source>
</evidence>
<evidence type="ECO:0000256" key="4">
    <source>
        <dbReference type="ARBA" id="ARBA00022448"/>
    </source>
</evidence>
<dbReference type="PROSITE" id="PS00196">
    <property type="entry name" value="COPPER_BLUE"/>
    <property type="match status" value="1"/>
</dbReference>
<dbReference type="EMBL" id="UINC01157081">
    <property type="protein sequence ID" value="SVD53873.1"/>
    <property type="molecule type" value="Genomic_DNA"/>
</dbReference>
<comment type="subcellular location">
    <subcellularLocation>
        <location evidence="2">Periplasm</location>
    </subcellularLocation>
</comment>
<evidence type="ECO:0000256" key="7">
    <source>
        <dbReference type="ARBA" id="ARBA00022982"/>
    </source>
</evidence>
<dbReference type="NCBIfam" id="TIGR02375">
    <property type="entry name" value="pseudoazurin"/>
    <property type="match status" value="1"/>
</dbReference>
<evidence type="ECO:0000256" key="8">
    <source>
        <dbReference type="ARBA" id="ARBA00023008"/>
    </source>
</evidence>
<dbReference type="GO" id="GO:0042597">
    <property type="term" value="C:periplasmic space"/>
    <property type="evidence" value="ECO:0007669"/>
    <property type="project" value="UniProtKB-SubCell"/>
</dbReference>
<dbReference type="GO" id="GO:0005507">
    <property type="term" value="F:copper ion binding"/>
    <property type="evidence" value="ECO:0007669"/>
    <property type="project" value="InterPro"/>
</dbReference>
<dbReference type="InterPro" id="IPR000923">
    <property type="entry name" value="BlueCu_1"/>
</dbReference>
<dbReference type="GO" id="GO:0009055">
    <property type="term" value="F:electron transfer activity"/>
    <property type="evidence" value="ECO:0007669"/>
    <property type="project" value="InterPro"/>
</dbReference>
<dbReference type="Gene3D" id="2.60.40.420">
    <property type="entry name" value="Cupredoxins - blue copper proteins"/>
    <property type="match status" value="1"/>
</dbReference>
<keyword evidence="7" id="KW-0249">Electron transport</keyword>
<name>A0A382W530_9ZZZZ</name>
<keyword evidence="8" id="KW-0186">Copper</keyword>
<dbReference type="InterPro" id="IPR012745">
    <property type="entry name" value="Pseudoazurin"/>
</dbReference>
<dbReference type="AlphaFoldDB" id="A0A382W530"/>
<reference evidence="10" key="1">
    <citation type="submission" date="2018-05" db="EMBL/GenBank/DDBJ databases">
        <authorList>
            <person name="Lanie J.A."/>
            <person name="Ng W.-L."/>
            <person name="Kazmierczak K.M."/>
            <person name="Andrzejewski T.M."/>
            <person name="Davidsen T.M."/>
            <person name="Wayne K.J."/>
            <person name="Tettelin H."/>
            <person name="Glass J.I."/>
            <person name="Rusch D."/>
            <person name="Podicherti R."/>
            <person name="Tsui H.-C.T."/>
            <person name="Winkler M.E."/>
        </authorList>
    </citation>
    <scope>NUCLEOTIDE SEQUENCE</scope>
</reference>
<evidence type="ECO:0000256" key="6">
    <source>
        <dbReference type="ARBA" id="ARBA00022764"/>
    </source>
</evidence>
<evidence type="ECO:0000259" key="9">
    <source>
        <dbReference type="Pfam" id="PF00127"/>
    </source>
</evidence>
<dbReference type="InterPro" id="IPR002386">
    <property type="entry name" value="Amicyanin/Pseudoazurin"/>
</dbReference>
<accession>A0A382W530</accession>
<keyword evidence="4" id="KW-0813">Transport</keyword>
<evidence type="ECO:0000256" key="5">
    <source>
        <dbReference type="ARBA" id="ARBA00022723"/>
    </source>
</evidence>
<evidence type="ECO:0000256" key="3">
    <source>
        <dbReference type="ARBA" id="ARBA00016984"/>
    </source>
</evidence>
<protein>
    <recommendedName>
        <fullName evidence="3">Pseudoazurin</fullName>
    </recommendedName>
</protein>
<organism evidence="10">
    <name type="scientific">marine metagenome</name>
    <dbReference type="NCBI Taxonomy" id="408172"/>
    <lineage>
        <taxon>unclassified sequences</taxon>
        <taxon>metagenomes</taxon>
        <taxon>ecological metagenomes</taxon>
    </lineage>
</organism>
<dbReference type="PRINTS" id="PR00155">
    <property type="entry name" value="AMICYANIN"/>
</dbReference>
<dbReference type="SUPFAM" id="SSF49503">
    <property type="entry name" value="Cupredoxins"/>
    <property type="match status" value="1"/>
</dbReference>
<evidence type="ECO:0000256" key="2">
    <source>
        <dbReference type="ARBA" id="ARBA00004418"/>
    </source>
</evidence>
<comment type="cofactor">
    <cofactor evidence="1">
        <name>Cu cation</name>
        <dbReference type="ChEBI" id="CHEBI:23378"/>
    </cofactor>
</comment>
<keyword evidence="5" id="KW-0479">Metal-binding</keyword>
<feature type="domain" description="Blue (type 1) copper" evidence="9">
    <location>
        <begin position="24"/>
        <end position="111"/>
    </location>
</feature>
<dbReference type="InterPro" id="IPR028871">
    <property type="entry name" value="BlueCu_1_BS"/>
</dbReference>
<proteinExistence type="predicted"/>